<evidence type="ECO:0000256" key="4">
    <source>
        <dbReference type="ARBA" id="ARBA00023136"/>
    </source>
</evidence>
<dbReference type="AlphaFoldDB" id="A0AAW3ZGM8"/>
<name>A0AAW3ZGM8_9GAMM</name>
<gene>
    <name evidence="8" type="ORF">IFO71_02420</name>
</gene>
<proteinExistence type="predicted"/>
<feature type="domain" description="Lipopolysaccharide assembly protein A" evidence="7">
    <location>
        <begin position="23"/>
        <end position="77"/>
    </location>
</feature>
<dbReference type="Pfam" id="PF06305">
    <property type="entry name" value="LapA_dom"/>
    <property type="match status" value="1"/>
</dbReference>
<evidence type="ECO:0000313" key="8">
    <source>
        <dbReference type="EMBL" id="MBD8524585.1"/>
    </source>
</evidence>
<keyword evidence="9" id="KW-1185">Reference proteome</keyword>
<evidence type="ECO:0000256" key="6">
    <source>
        <dbReference type="SAM" id="Phobius"/>
    </source>
</evidence>
<dbReference type="InterPro" id="IPR010445">
    <property type="entry name" value="LapA_dom"/>
</dbReference>
<keyword evidence="4 6" id="KW-0472">Membrane</keyword>
<evidence type="ECO:0000256" key="3">
    <source>
        <dbReference type="ARBA" id="ARBA00022989"/>
    </source>
</evidence>
<evidence type="ECO:0000256" key="1">
    <source>
        <dbReference type="ARBA" id="ARBA00022475"/>
    </source>
</evidence>
<evidence type="ECO:0000256" key="5">
    <source>
        <dbReference type="SAM" id="MobiDB-lite"/>
    </source>
</evidence>
<dbReference type="Proteomes" id="UP000613768">
    <property type="component" value="Unassembled WGS sequence"/>
</dbReference>
<protein>
    <submittedName>
        <fullName evidence="8">DUF1049 domain-containing protein</fullName>
    </submittedName>
</protein>
<feature type="compositionally biased region" description="Basic and acidic residues" evidence="5">
    <location>
        <begin position="84"/>
        <end position="93"/>
    </location>
</feature>
<reference evidence="8 9" key="1">
    <citation type="submission" date="2020-09" db="EMBL/GenBank/DDBJ databases">
        <title>Pseudoxanthomonas sp. CAU 1598 isolated from sand of Yaerae Beach.</title>
        <authorList>
            <person name="Kim W."/>
        </authorList>
    </citation>
    <scope>NUCLEOTIDE SEQUENCE [LARGE SCALE GENOMIC DNA]</scope>
    <source>
        <strain evidence="8 9">CAU 1598</strain>
    </source>
</reference>
<sequence>MRLLTWILAAAAVFVGLGFGALNGAPVSIDLYFTNLQLPLGGALLSALLLGTALGGGCVWLLRVWPLSTQLRRAQQAKSGNGGKRNDKKLTPA</sequence>
<feature type="region of interest" description="Disordered" evidence="5">
    <location>
        <begin position="74"/>
        <end position="93"/>
    </location>
</feature>
<dbReference type="EMBL" id="JACYTR010000003">
    <property type="protein sequence ID" value="MBD8524585.1"/>
    <property type="molecule type" value="Genomic_DNA"/>
</dbReference>
<accession>A0AAW3ZGM8</accession>
<organism evidence="8 9">
    <name type="scientific">Pseudomarimonas arenosa</name>
    <dbReference type="NCBI Taxonomy" id="2774145"/>
    <lineage>
        <taxon>Bacteria</taxon>
        <taxon>Pseudomonadati</taxon>
        <taxon>Pseudomonadota</taxon>
        <taxon>Gammaproteobacteria</taxon>
        <taxon>Lysobacterales</taxon>
        <taxon>Lysobacteraceae</taxon>
        <taxon>Pseudomarimonas</taxon>
    </lineage>
</organism>
<comment type="caution">
    <text evidence="8">The sequence shown here is derived from an EMBL/GenBank/DDBJ whole genome shotgun (WGS) entry which is preliminary data.</text>
</comment>
<dbReference type="GO" id="GO:0005886">
    <property type="term" value="C:plasma membrane"/>
    <property type="evidence" value="ECO:0007669"/>
    <property type="project" value="InterPro"/>
</dbReference>
<evidence type="ECO:0000256" key="2">
    <source>
        <dbReference type="ARBA" id="ARBA00022692"/>
    </source>
</evidence>
<keyword evidence="2 6" id="KW-0812">Transmembrane</keyword>
<evidence type="ECO:0000313" key="9">
    <source>
        <dbReference type="Proteomes" id="UP000613768"/>
    </source>
</evidence>
<evidence type="ECO:0000259" key="7">
    <source>
        <dbReference type="Pfam" id="PF06305"/>
    </source>
</evidence>
<keyword evidence="1" id="KW-1003">Cell membrane</keyword>
<keyword evidence="3 6" id="KW-1133">Transmembrane helix</keyword>
<feature type="transmembrane region" description="Helical" evidence="6">
    <location>
        <begin position="44"/>
        <end position="65"/>
    </location>
</feature>
<dbReference type="RefSeq" id="WP_192027932.1">
    <property type="nucleotide sequence ID" value="NZ_JACYTR010000003.1"/>
</dbReference>